<feature type="compositionally biased region" description="Low complexity" evidence="1">
    <location>
        <begin position="303"/>
        <end position="324"/>
    </location>
</feature>
<feature type="compositionally biased region" description="Polar residues" evidence="1">
    <location>
        <begin position="38"/>
        <end position="59"/>
    </location>
</feature>
<feature type="compositionally biased region" description="Basic and acidic residues" evidence="1">
    <location>
        <begin position="230"/>
        <end position="245"/>
    </location>
</feature>
<feature type="region of interest" description="Disordered" evidence="1">
    <location>
        <begin position="1"/>
        <end position="91"/>
    </location>
</feature>
<gene>
    <name evidence="2" type="ORF">NLI96_g5160</name>
</gene>
<feature type="compositionally biased region" description="Acidic residues" evidence="1">
    <location>
        <begin position="1051"/>
        <end position="1063"/>
    </location>
</feature>
<feature type="compositionally biased region" description="Low complexity" evidence="1">
    <location>
        <begin position="17"/>
        <end position="27"/>
    </location>
</feature>
<comment type="caution">
    <text evidence="2">The sequence shown here is derived from an EMBL/GenBank/DDBJ whole genome shotgun (WGS) entry which is preliminary data.</text>
</comment>
<feature type="compositionally biased region" description="Polar residues" evidence="1">
    <location>
        <begin position="451"/>
        <end position="485"/>
    </location>
</feature>
<accession>A0AAD5YH74</accession>
<dbReference type="Proteomes" id="UP001212997">
    <property type="component" value="Unassembled WGS sequence"/>
</dbReference>
<feature type="region of interest" description="Disordered" evidence="1">
    <location>
        <begin position="1233"/>
        <end position="1256"/>
    </location>
</feature>
<feature type="compositionally biased region" description="Basic and acidic residues" evidence="1">
    <location>
        <begin position="377"/>
        <end position="412"/>
    </location>
</feature>
<feature type="region of interest" description="Disordered" evidence="1">
    <location>
        <begin position="1800"/>
        <end position="1865"/>
    </location>
</feature>
<feature type="compositionally biased region" description="Basic and acidic residues" evidence="1">
    <location>
        <begin position="574"/>
        <end position="586"/>
    </location>
</feature>
<feature type="compositionally biased region" description="Basic and acidic residues" evidence="1">
    <location>
        <begin position="625"/>
        <end position="652"/>
    </location>
</feature>
<feature type="compositionally biased region" description="Polar residues" evidence="1">
    <location>
        <begin position="500"/>
        <end position="517"/>
    </location>
</feature>
<feature type="region of interest" description="Disordered" evidence="1">
    <location>
        <begin position="110"/>
        <end position="130"/>
    </location>
</feature>
<feature type="region of interest" description="Disordered" evidence="1">
    <location>
        <begin position="1514"/>
        <end position="1539"/>
    </location>
</feature>
<feature type="region of interest" description="Disordered" evidence="1">
    <location>
        <begin position="1746"/>
        <end position="1782"/>
    </location>
</feature>
<organism evidence="2 3">
    <name type="scientific">Meripilus lineatus</name>
    <dbReference type="NCBI Taxonomy" id="2056292"/>
    <lineage>
        <taxon>Eukaryota</taxon>
        <taxon>Fungi</taxon>
        <taxon>Dikarya</taxon>
        <taxon>Basidiomycota</taxon>
        <taxon>Agaricomycotina</taxon>
        <taxon>Agaricomycetes</taxon>
        <taxon>Polyporales</taxon>
        <taxon>Meripilaceae</taxon>
        <taxon>Meripilus</taxon>
    </lineage>
</organism>
<proteinExistence type="predicted"/>
<evidence type="ECO:0000256" key="1">
    <source>
        <dbReference type="SAM" id="MobiDB-lite"/>
    </source>
</evidence>
<feature type="compositionally biased region" description="Pro residues" evidence="1">
    <location>
        <begin position="1850"/>
        <end position="1860"/>
    </location>
</feature>
<feature type="compositionally biased region" description="Basic residues" evidence="1">
    <location>
        <begin position="1811"/>
        <end position="1823"/>
    </location>
</feature>
<feature type="region of interest" description="Disordered" evidence="1">
    <location>
        <begin position="2058"/>
        <end position="2124"/>
    </location>
</feature>
<protein>
    <submittedName>
        <fullName evidence="2">Uncharacterized protein</fullName>
    </submittedName>
</protein>
<feature type="compositionally biased region" description="Basic and acidic residues" evidence="1">
    <location>
        <begin position="197"/>
        <end position="222"/>
    </location>
</feature>
<feature type="compositionally biased region" description="Polar residues" evidence="1">
    <location>
        <begin position="356"/>
        <end position="368"/>
    </location>
</feature>
<reference evidence="2" key="1">
    <citation type="submission" date="2022-07" db="EMBL/GenBank/DDBJ databases">
        <title>Genome Sequence of Physisporinus lineatus.</title>
        <authorList>
            <person name="Buettner E."/>
        </authorList>
    </citation>
    <scope>NUCLEOTIDE SEQUENCE</scope>
    <source>
        <strain evidence="2">VT162</strain>
    </source>
</reference>
<sequence length="2124" mass="231001">MRNTLPLLSRPQATNASSSSPTISSPPQAVPSIRLISATPSAAGTSADFTLPTSPTSPLSAIAPWAAQSPSTSTSTIAPSPLAPRLDSHAPRKRLVPKKSKLGLLGTAVGNSAANPLTHKPKDKSGSKDFSDVVRRLGAPAASTSTAKGAFEIYVDHNGEDENVEEVVVVKKKKSRLGLDGLKWGSLGEVTNVPAASKEEKAKEKDKHRSTENLKVKGDDSQRWWSIGRSRKDSKEKGKEKENKEQLAPSRATSPEPLRKRFNSIGSSIALSSSKREGKGTVSSMNTLLSVPKPSDEDEERSSSPAPAAEPSNTNASGSGSIALRAMRSMRSLARMKSWATLTGTIQGNHEKEVSESTNTHTKATTSHGKTKTRTKEKKEKEREKEERAREKEEREKEREERKKRKQEREAFEAGAPSIQATPTVIPRIHKEDVEKTAKKKQSILGLGLPSTISLSGTVRKLSNASSSSSVGPTETARRSSNASKRLSADSAHMVLDSQGRPSSIISTRSSLRPPSTASGHSERSERSSSGSAVSIRWDEAGIRQCKERQRQERRSRREAARPTDPSNGMTKRGTKESRKASEARRRVPISQIFPGAMGEPVEPTTVPPEPVFSRPVVTVEEATTDGHSDADSKEKQAEKEKSTLAKPEIKSDVTPMKKPRVRPWSDQILGKARPVGMYNEGDAGVISILDAATNDLASLINRLDLEATPASSTGSPFRPSPLTLSGSPSRIRLPKDDSPIKKRSTSPRAATLRENISSISSLRPYAKAQAESQPKPEQADPPTIRQKKPTKPAELVGQNIAPWSALDWQVSPKRPASKSTLRPKQKRAVSPPPAADPPAVFQPLRPARSTIAPVFSKAEASPSQSNASGSIRGGEASYRTFGGSVRSAKTEDEDEDHAGSPTPILKRISKHTKTGSLASAFTRRASKFSLRSVFSTQSGTITKDAKRGLGLGGTMGSSTEPSVDPEDPDSDIPDELQVILAGQSDDETTTLSGRPPSRPISRVISPPPVDIPLPPTPPTPGLRLLDDLDLGAPLFSRLSTMITDEGSQGDVDEVGNGSEDENDTKKSFDFTGELQKLNQSGASDRRSFVEQLENAFRTPTRISLGLDTVFLPVDAPPVPPLRFEREPPAEDVVPRSVSNQDMSTFEATTTEEETRDDCFNISHSSDTLEQLLGQCDDDVCRPYPAMKKSNPSMRSKASDGRLNTSFRFGGTPRVPVPVLPQTQQAQPIPTITLSDIIPPPSPSRTPSLASSDEEDESAVLKSILAHATELQRQRVDSQSSSKLRVYDIRASSYYIPDSRRTSVASFTGFESFDEVRRGFEFHPNRPAFYPPPVSTRFNYKRGSTYSVASVSSYGATLDSGQLDPFGYGPSRPTSEDMSTSLSATVEDTFAFMKQQQQQRRKRVDSDASSFYFRPGRPSSFIADPSQRRRRPDSMLSIISGAPPVSLYNRRRDSANSAAQSYAMFGAPNGGRAIYARHNRQNPSLGSIASDYSAMRGLARPGLGDKMFEMDHGMPLSSITASPTESSMGSSRQSQPSYNYNRTTFDSIIDGDRGTYGPDSLFDRTDYRSSVYSSDGSVFGFDASDPGQCRGFGPVRGSFLAQQYRPLSILSTTSVHSAFRDDDTMFSMLGGGHVRRRSVDSGVDGSPCLRIGMERKKNLKEIGRVLKFDEAIQELKESPAKTPAKDTPEKPRLLEKPSIASTSSAQQFGGERMIMARKGLLERQSLEESAFATQGEDLLASLRSQTVFSRPEPAGRSRSSTVTSSSGGETPPLSCSESISGGSQSSIDLVHLNSMLSTFTRPSGGIANARARARGTGHRRRISQARASRSSVYETIQEESTVFSSSPSPLRLPTPPPPRNDSPSLNQAVYVVDSDTQSITSMTEDYNDEHGIVGMRRYYALQDEARLTVEESKQAWVDTPFSIFALQSFDPPKNRHAMKAMLEHSRENYGPLASELHPCRVRSRTSSRASPYPVRSHKQWNSLEQPNALNDEISYESFNVSKPFASPARRTTSAPLKEITVNPNIKNVISPTLEKPFKSFSVKLDDPIVLEKSTAAFPAQERQRVTSGARRAALGWKKRGTGKSSDGKENMSHASITNPSDSLRLSRPRPRGRQASARAPPIRV</sequence>
<feature type="compositionally biased region" description="Acidic residues" evidence="1">
    <location>
        <begin position="964"/>
        <end position="975"/>
    </location>
</feature>
<name>A0AAD5YH74_9APHY</name>
<feature type="compositionally biased region" description="Low complexity" evidence="1">
    <location>
        <begin position="1756"/>
        <end position="1782"/>
    </location>
</feature>
<feature type="region of interest" description="Disordered" evidence="1">
    <location>
        <begin position="946"/>
        <end position="1023"/>
    </location>
</feature>
<feature type="region of interest" description="Disordered" evidence="1">
    <location>
        <begin position="1677"/>
        <end position="1708"/>
    </location>
</feature>
<feature type="compositionally biased region" description="Low complexity" evidence="1">
    <location>
        <begin position="1526"/>
        <end position="1537"/>
    </location>
</feature>
<feature type="compositionally biased region" description="Basic and acidic residues" evidence="1">
    <location>
        <begin position="1677"/>
        <end position="1695"/>
    </location>
</feature>
<feature type="compositionally biased region" description="Pro residues" evidence="1">
    <location>
        <begin position="1006"/>
        <end position="1021"/>
    </location>
</feature>
<feature type="region of interest" description="Disordered" evidence="1">
    <location>
        <begin position="1045"/>
        <end position="1071"/>
    </location>
</feature>
<feature type="compositionally biased region" description="Polar residues" evidence="1">
    <location>
        <begin position="1832"/>
        <end position="1843"/>
    </location>
</feature>
<keyword evidence="3" id="KW-1185">Reference proteome</keyword>
<evidence type="ECO:0000313" key="3">
    <source>
        <dbReference type="Proteomes" id="UP001212997"/>
    </source>
</evidence>
<feature type="compositionally biased region" description="Low complexity" evidence="1">
    <location>
        <begin position="63"/>
        <end position="84"/>
    </location>
</feature>
<feature type="region of interest" description="Disordered" evidence="1">
    <location>
        <begin position="708"/>
        <end position="915"/>
    </location>
</feature>
<feature type="region of interest" description="Disordered" evidence="1">
    <location>
        <begin position="195"/>
        <end position="324"/>
    </location>
</feature>
<feature type="region of interest" description="Disordered" evidence="1">
    <location>
        <begin position="344"/>
        <end position="666"/>
    </location>
</feature>
<evidence type="ECO:0000313" key="2">
    <source>
        <dbReference type="EMBL" id="KAJ3485149.1"/>
    </source>
</evidence>
<feature type="compositionally biased region" description="Low complexity" evidence="1">
    <location>
        <begin position="264"/>
        <end position="273"/>
    </location>
</feature>
<dbReference type="EMBL" id="JANAWD010000163">
    <property type="protein sequence ID" value="KAJ3485149.1"/>
    <property type="molecule type" value="Genomic_DNA"/>
</dbReference>
<feature type="compositionally biased region" description="Basic and acidic residues" evidence="1">
    <location>
        <begin position="537"/>
        <end position="562"/>
    </location>
</feature>